<dbReference type="AlphaFoldDB" id="A0AAN6UZP5"/>
<keyword evidence="2" id="KW-1185">Reference proteome</keyword>
<reference evidence="1" key="1">
    <citation type="journal article" date="2023" name="Mol. Phylogenet. Evol.">
        <title>Genome-scale phylogeny and comparative genomics of the fungal order Sordariales.</title>
        <authorList>
            <person name="Hensen N."/>
            <person name="Bonometti L."/>
            <person name="Westerberg I."/>
            <person name="Brannstrom I.O."/>
            <person name="Guillou S."/>
            <person name="Cros-Aarteil S."/>
            <person name="Calhoun S."/>
            <person name="Haridas S."/>
            <person name="Kuo A."/>
            <person name="Mondo S."/>
            <person name="Pangilinan J."/>
            <person name="Riley R."/>
            <person name="LaButti K."/>
            <person name="Andreopoulos B."/>
            <person name="Lipzen A."/>
            <person name="Chen C."/>
            <person name="Yan M."/>
            <person name="Daum C."/>
            <person name="Ng V."/>
            <person name="Clum A."/>
            <person name="Steindorff A."/>
            <person name="Ohm R.A."/>
            <person name="Martin F."/>
            <person name="Silar P."/>
            <person name="Natvig D.O."/>
            <person name="Lalanne C."/>
            <person name="Gautier V."/>
            <person name="Ament-Velasquez S.L."/>
            <person name="Kruys A."/>
            <person name="Hutchinson M.I."/>
            <person name="Powell A.J."/>
            <person name="Barry K."/>
            <person name="Miller A.N."/>
            <person name="Grigoriev I.V."/>
            <person name="Debuchy R."/>
            <person name="Gladieux P."/>
            <person name="Hiltunen Thoren M."/>
            <person name="Johannesson H."/>
        </authorList>
    </citation>
    <scope>NUCLEOTIDE SEQUENCE</scope>
    <source>
        <strain evidence="1">CBS 141.50</strain>
    </source>
</reference>
<comment type="caution">
    <text evidence="1">The sequence shown here is derived from an EMBL/GenBank/DDBJ whole genome shotgun (WGS) entry which is preliminary data.</text>
</comment>
<dbReference type="EMBL" id="MU853611">
    <property type="protein sequence ID" value="KAK4141435.1"/>
    <property type="molecule type" value="Genomic_DNA"/>
</dbReference>
<sequence>MANTKNGDTLHEVAWPIDPMYDVKLVERGDAVTVTIFNDSNAALTILNGKISPLALWITVDPILRLIERQSDIIASLGPTVRLYLRWIPGHGHKILPHQRADKLSRISRERQRSYWYEYDNN</sequence>
<evidence type="ECO:0000313" key="2">
    <source>
        <dbReference type="Proteomes" id="UP001302676"/>
    </source>
</evidence>
<reference evidence="1" key="2">
    <citation type="submission" date="2023-05" db="EMBL/GenBank/DDBJ databases">
        <authorList>
            <consortium name="Lawrence Berkeley National Laboratory"/>
            <person name="Steindorff A."/>
            <person name="Hensen N."/>
            <person name="Bonometti L."/>
            <person name="Westerberg I."/>
            <person name="Brannstrom I.O."/>
            <person name="Guillou S."/>
            <person name="Cros-Aarteil S."/>
            <person name="Calhoun S."/>
            <person name="Haridas S."/>
            <person name="Kuo A."/>
            <person name="Mondo S."/>
            <person name="Pangilinan J."/>
            <person name="Riley R."/>
            <person name="Labutti K."/>
            <person name="Andreopoulos B."/>
            <person name="Lipzen A."/>
            <person name="Chen C."/>
            <person name="Yanf M."/>
            <person name="Daum C."/>
            <person name="Ng V."/>
            <person name="Clum A."/>
            <person name="Ohm R."/>
            <person name="Martin F."/>
            <person name="Silar P."/>
            <person name="Natvig D."/>
            <person name="Lalanne C."/>
            <person name="Gautier V."/>
            <person name="Ament-Velasquez S.L."/>
            <person name="Kruys A."/>
            <person name="Hutchinson M.I."/>
            <person name="Powell A.J."/>
            <person name="Barry K."/>
            <person name="Miller A.N."/>
            <person name="Grigoriev I.V."/>
            <person name="Debuchy R."/>
            <person name="Gladieux P."/>
            <person name="Thoren M.H."/>
            <person name="Johannesson H."/>
        </authorList>
    </citation>
    <scope>NUCLEOTIDE SEQUENCE</scope>
    <source>
        <strain evidence="1">CBS 141.50</strain>
    </source>
</reference>
<proteinExistence type="predicted"/>
<accession>A0AAN6UZP5</accession>
<dbReference type="GeneID" id="87818188"/>
<gene>
    <name evidence="1" type="ORF">C8A04DRAFT_30933</name>
</gene>
<organism evidence="1 2">
    <name type="scientific">Dichotomopilus funicola</name>
    <dbReference type="NCBI Taxonomy" id="1934379"/>
    <lineage>
        <taxon>Eukaryota</taxon>
        <taxon>Fungi</taxon>
        <taxon>Dikarya</taxon>
        <taxon>Ascomycota</taxon>
        <taxon>Pezizomycotina</taxon>
        <taxon>Sordariomycetes</taxon>
        <taxon>Sordariomycetidae</taxon>
        <taxon>Sordariales</taxon>
        <taxon>Chaetomiaceae</taxon>
        <taxon>Dichotomopilus</taxon>
    </lineage>
</organism>
<dbReference type="RefSeq" id="XP_062634806.1">
    <property type="nucleotide sequence ID" value="XM_062781575.1"/>
</dbReference>
<evidence type="ECO:0000313" key="1">
    <source>
        <dbReference type="EMBL" id="KAK4141435.1"/>
    </source>
</evidence>
<dbReference type="Proteomes" id="UP001302676">
    <property type="component" value="Unassembled WGS sequence"/>
</dbReference>
<name>A0AAN6UZP5_9PEZI</name>
<protein>
    <submittedName>
        <fullName evidence="1">Uncharacterized protein</fullName>
    </submittedName>
</protein>